<sequence length="287" mass="31242">MNAIVPADRPTSAISSLAPSNLSEAMRLADMMCRGSLVPKALQGSPSDCLMVIEQASRWNMSPFAVAQSTSVIQGKLMFEGKLVAAAIQSCGILDGRLDYEFAGDGEERTCTCTGRIRGETKPKTAAVKLKDVKTTNQMWAKQPDQQLIYSVSRVWGRRWAPEVMLGVYAPEEFSPEAPRDQMPPAAGPTITSTAERLPSAPPAPEQKYTLIMADTSVIDCPSLQHWQRWFMRELGKLESATAVASWREAMRPHIEAVAADDPSFETGALGEIEDRLDALANAEQGA</sequence>
<dbReference type="Pfam" id="PF03837">
    <property type="entry name" value="RecT"/>
    <property type="match status" value="1"/>
</dbReference>
<name>A0ABS5QE30_9PROT</name>
<organism evidence="2 3">
    <name type="scientific">Roseococcus pinisoli</name>
    <dbReference type="NCBI Taxonomy" id="2835040"/>
    <lineage>
        <taxon>Bacteria</taxon>
        <taxon>Pseudomonadati</taxon>
        <taxon>Pseudomonadota</taxon>
        <taxon>Alphaproteobacteria</taxon>
        <taxon>Acetobacterales</taxon>
        <taxon>Roseomonadaceae</taxon>
        <taxon>Roseococcus</taxon>
    </lineage>
</organism>
<comment type="caution">
    <text evidence="2">The sequence shown here is derived from an EMBL/GenBank/DDBJ whole genome shotgun (WGS) entry which is preliminary data.</text>
</comment>
<accession>A0ABS5QE30</accession>
<keyword evidence="3" id="KW-1185">Reference proteome</keyword>
<dbReference type="InterPro" id="IPR018330">
    <property type="entry name" value="RecT_fam"/>
</dbReference>
<protein>
    <submittedName>
        <fullName evidence="2">Recombinase RecT</fullName>
    </submittedName>
</protein>
<evidence type="ECO:0000313" key="3">
    <source>
        <dbReference type="Proteomes" id="UP000766336"/>
    </source>
</evidence>
<proteinExistence type="predicted"/>
<feature type="region of interest" description="Disordered" evidence="1">
    <location>
        <begin position="175"/>
        <end position="203"/>
    </location>
</feature>
<dbReference type="RefSeq" id="WP_213669866.1">
    <property type="nucleotide sequence ID" value="NZ_JAHCDA010000002.1"/>
</dbReference>
<reference evidence="2 3" key="1">
    <citation type="submission" date="2021-05" db="EMBL/GenBank/DDBJ databases">
        <title>Roseococcus sp. XZZS9, whole genome shotgun sequencing project.</title>
        <authorList>
            <person name="Zhao G."/>
            <person name="Shen L."/>
        </authorList>
    </citation>
    <scope>NUCLEOTIDE SEQUENCE [LARGE SCALE GENOMIC DNA]</scope>
    <source>
        <strain evidence="2 3">XZZS9</strain>
    </source>
</reference>
<dbReference type="EMBL" id="JAHCDA010000002">
    <property type="protein sequence ID" value="MBS7811177.1"/>
    <property type="molecule type" value="Genomic_DNA"/>
</dbReference>
<evidence type="ECO:0000313" key="2">
    <source>
        <dbReference type="EMBL" id="MBS7811177.1"/>
    </source>
</evidence>
<dbReference type="Proteomes" id="UP000766336">
    <property type="component" value="Unassembled WGS sequence"/>
</dbReference>
<gene>
    <name evidence="2" type="ORF">KHU32_09530</name>
</gene>
<evidence type="ECO:0000256" key="1">
    <source>
        <dbReference type="SAM" id="MobiDB-lite"/>
    </source>
</evidence>